<sequence>MIIPKIGKMRNFDCYKSLKMTEKKLNQVAEKEVRQLKRLIKSGDIPKETVTYDIFVEMVMEDRNVPREQQAELEERLKYWMAEVGFEL</sequence>
<protein>
    <submittedName>
        <fullName evidence="1">Uncharacterized protein</fullName>
    </submittedName>
</protein>
<name>A0AAN4W1Y5_9BACT</name>
<evidence type="ECO:0000313" key="1">
    <source>
        <dbReference type="EMBL" id="GJM63848.1"/>
    </source>
</evidence>
<reference evidence="1 2" key="1">
    <citation type="submission" date="2021-12" db="EMBL/GenBank/DDBJ databases">
        <title>Genome sequencing of bacteria with rrn-lacking chromosome and rrn-plasmid.</title>
        <authorList>
            <person name="Anda M."/>
            <person name="Iwasaki W."/>
        </authorList>
    </citation>
    <scope>NUCLEOTIDE SEQUENCE [LARGE SCALE GENOMIC DNA]</scope>
    <source>
        <strain evidence="1 2">NBRC 15940</strain>
    </source>
</reference>
<comment type="caution">
    <text evidence="1">The sequence shown here is derived from an EMBL/GenBank/DDBJ whole genome shotgun (WGS) entry which is preliminary data.</text>
</comment>
<gene>
    <name evidence="1" type="ORF">PEDI_44000</name>
</gene>
<proteinExistence type="predicted"/>
<dbReference type="EMBL" id="BQKE01000003">
    <property type="protein sequence ID" value="GJM63848.1"/>
    <property type="molecule type" value="Genomic_DNA"/>
</dbReference>
<dbReference type="AlphaFoldDB" id="A0AAN4W1Y5"/>
<dbReference type="Proteomes" id="UP001310022">
    <property type="component" value="Unassembled WGS sequence"/>
</dbReference>
<keyword evidence="2" id="KW-1185">Reference proteome</keyword>
<accession>A0AAN4W1Y5</accession>
<organism evidence="1 2">
    <name type="scientific">Persicobacter diffluens</name>
    <dbReference type="NCBI Taxonomy" id="981"/>
    <lineage>
        <taxon>Bacteria</taxon>
        <taxon>Pseudomonadati</taxon>
        <taxon>Bacteroidota</taxon>
        <taxon>Cytophagia</taxon>
        <taxon>Cytophagales</taxon>
        <taxon>Persicobacteraceae</taxon>
        <taxon>Persicobacter</taxon>
    </lineage>
</organism>
<evidence type="ECO:0000313" key="2">
    <source>
        <dbReference type="Proteomes" id="UP001310022"/>
    </source>
</evidence>